<protein>
    <recommendedName>
        <fullName evidence="2">Glycosyltransferase</fullName>
    </recommendedName>
</protein>
<organism evidence="1">
    <name type="scientific">hydrothermal vent metagenome</name>
    <dbReference type="NCBI Taxonomy" id="652676"/>
    <lineage>
        <taxon>unclassified sequences</taxon>
        <taxon>metagenomes</taxon>
        <taxon>ecological metagenomes</taxon>
    </lineage>
</organism>
<dbReference type="AlphaFoldDB" id="A0A3B1DE12"/>
<accession>A0A3B1DE12</accession>
<reference evidence="1" key="1">
    <citation type="submission" date="2018-06" db="EMBL/GenBank/DDBJ databases">
        <authorList>
            <person name="Zhirakovskaya E."/>
        </authorList>
    </citation>
    <scope>NUCLEOTIDE SEQUENCE</scope>
</reference>
<evidence type="ECO:0008006" key="2">
    <source>
        <dbReference type="Google" id="ProtNLM"/>
    </source>
</evidence>
<sequence length="394" mass="43630">MTNPPKHFDGIICFGGEDWWYHNRGHYDMQMMRELSKVVPVLYINSIGMRVPRVGEGTMFAKRIARKLKSLKRGLVKVRENFFVASPLVAPAGMGAGLNRLALAMQVRFFARRAGIRRPLVWIACPPGAEVVDKLNPVGIVYQRTDRFEDFSGVNRDRIKGFDTFLKDRADLTLYCSSWLMEQEQAECRSAEFIDHGCDYDAFAAAGQDPASEPEDVKPIARPRVGFIGGIDSHTFDPDLFVEVARSLPEAQFVMVGGCSLPEGWVDLPNAHLLGRRQYEEVPGYMAACDVLIMPWNRTDWIQACNPVKLKEYLAIGRPVVSTPFPELSRFEGLVEVADTAAGFSDAISRVLASPPDPAPGRARVEQETWTAKGKAALAALSGRGIEPMNPSAA</sequence>
<name>A0A3B1DE12_9ZZZZ</name>
<dbReference type="EMBL" id="UOGK01000184">
    <property type="protein sequence ID" value="VAX39022.1"/>
    <property type="molecule type" value="Genomic_DNA"/>
</dbReference>
<dbReference type="Gene3D" id="3.40.50.2000">
    <property type="entry name" value="Glycogen Phosphorylase B"/>
    <property type="match status" value="1"/>
</dbReference>
<gene>
    <name evidence="1" type="ORF">MNBD_PLANCTO03-2271</name>
</gene>
<evidence type="ECO:0000313" key="1">
    <source>
        <dbReference type="EMBL" id="VAX39022.1"/>
    </source>
</evidence>
<dbReference type="SUPFAM" id="SSF53756">
    <property type="entry name" value="UDP-Glycosyltransferase/glycogen phosphorylase"/>
    <property type="match status" value="1"/>
</dbReference>
<dbReference type="Pfam" id="PF13692">
    <property type="entry name" value="Glyco_trans_1_4"/>
    <property type="match status" value="1"/>
</dbReference>
<proteinExistence type="predicted"/>